<sequence length="121" mass="13744">MPTLDGAAGYVAMHAQQCRSEGKIPYIFACGLNKDMKFYELQESHLTAFSKVYGRNWTHEEIAIDIPRAFAEIGDESVNGFYRPQTDEYFVCKPNNHLSLIKKLKNIEALKEASRVKGRSV</sequence>
<name>A0A094JC38_9GAMM</name>
<accession>A0A094JC38</accession>
<evidence type="ECO:0000313" key="1">
    <source>
        <dbReference type="EMBL" id="KFZ30146.1"/>
    </source>
</evidence>
<reference evidence="1 2" key="1">
    <citation type="submission" date="2014-06" db="EMBL/GenBank/DDBJ databases">
        <title>The draft genome sequence of Idiomarina salinarum ISL-52.</title>
        <authorList>
            <person name="Du J."/>
            <person name="Shao Z."/>
        </authorList>
    </citation>
    <scope>NUCLEOTIDE SEQUENCE [LARGE SCALE GENOMIC DNA]</scope>
    <source>
        <strain evidence="1 2">ISL-52</strain>
    </source>
</reference>
<protein>
    <submittedName>
        <fullName evidence="1">Uncharacterized protein</fullName>
    </submittedName>
</protein>
<keyword evidence="2" id="KW-1185">Reference proteome</keyword>
<dbReference type="Proteomes" id="UP000054363">
    <property type="component" value="Unassembled WGS sequence"/>
</dbReference>
<dbReference type="EMBL" id="JPER01000008">
    <property type="protein sequence ID" value="KFZ30146.1"/>
    <property type="molecule type" value="Genomic_DNA"/>
</dbReference>
<proteinExistence type="predicted"/>
<dbReference type="AlphaFoldDB" id="A0A094JC38"/>
<comment type="caution">
    <text evidence="1">The sequence shown here is derived from an EMBL/GenBank/DDBJ whole genome shotgun (WGS) entry which is preliminary data.</text>
</comment>
<organism evidence="1 2">
    <name type="scientific">Pseudidiomarina salinarum</name>
    <dbReference type="NCBI Taxonomy" id="435908"/>
    <lineage>
        <taxon>Bacteria</taxon>
        <taxon>Pseudomonadati</taxon>
        <taxon>Pseudomonadota</taxon>
        <taxon>Gammaproteobacteria</taxon>
        <taxon>Alteromonadales</taxon>
        <taxon>Idiomarinaceae</taxon>
        <taxon>Pseudidiomarina</taxon>
    </lineage>
</organism>
<evidence type="ECO:0000313" key="2">
    <source>
        <dbReference type="Proteomes" id="UP000054363"/>
    </source>
</evidence>
<gene>
    <name evidence="1" type="ORF">IDSA_11330</name>
</gene>